<dbReference type="GO" id="GO:0005524">
    <property type="term" value="F:ATP binding"/>
    <property type="evidence" value="ECO:0007669"/>
    <property type="project" value="UniProtKB-KW"/>
</dbReference>
<dbReference type="InterPro" id="IPR017871">
    <property type="entry name" value="ABC_transporter-like_CS"/>
</dbReference>
<feature type="coiled-coil region" evidence="3">
    <location>
        <begin position="583"/>
        <end position="627"/>
    </location>
</feature>
<dbReference type="PANTHER" id="PTHR42855:SF1">
    <property type="entry name" value="ABC TRANSPORTER DOMAIN-CONTAINING PROTEIN"/>
    <property type="match status" value="1"/>
</dbReference>
<feature type="domain" description="ABC transporter" evidence="5">
    <location>
        <begin position="319"/>
        <end position="538"/>
    </location>
</feature>
<dbReference type="Pfam" id="PF00005">
    <property type="entry name" value="ABC_tran"/>
    <property type="match status" value="2"/>
</dbReference>
<feature type="coiled-coil region" evidence="3">
    <location>
        <begin position="241"/>
        <end position="268"/>
    </location>
</feature>
<dbReference type="InterPro" id="IPR032524">
    <property type="entry name" value="ABC_tran_C"/>
</dbReference>
<comment type="caution">
    <text evidence="6">The sequence shown here is derived from an EMBL/GenBank/DDBJ whole genome shotgun (WGS) entry which is preliminary data.</text>
</comment>
<feature type="region of interest" description="Disordered" evidence="4">
    <location>
        <begin position="541"/>
        <end position="560"/>
    </location>
</feature>
<proteinExistence type="predicted"/>
<evidence type="ECO:0000256" key="1">
    <source>
        <dbReference type="ARBA" id="ARBA00022741"/>
    </source>
</evidence>
<protein>
    <submittedName>
        <fullName evidence="6">ATP-binding cassette subfamily F protein uup</fullName>
    </submittedName>
</protein>
<sequence>MNILTAEQISKSYGDKVLFQAVSFGMDDQDKIGVIGVNGTGKSTFLKVVAGIEPPDEGKISINNDVRLQYLAQNPDFDPEITVLQQIFRGEGEELKVIREYTETLELLDINPSNMLLQEKLVKLSQEMDRLQAWQLESEAKSVLSKLGISQFDAKMGTLSGGQRKRVALAAALIQPSELLILDEPTNHIDNDSVAWLEQYLQKRRGALLMITHDRYFLDRVANVMLELDHGRLFKYEANYTRFLELKAEREERESAEEQKRQNLLRTELAWIRRGAKARTTKQKARIDRFEKLQEQQVEHKSDTMEMSVASTRLGKKILEIDHVYKKSGERTLIKDLSYIAVPEDRIGIVGPNGSGKSTLLNLIAGKLEPDQGEIILGQTVKLGYFTQEHQEMDENQRVIEYIKEEAEVVRTGDGSTITAAQMLERFLFPPAMQWTPIAKLSGGEKRRLYLLRVLMSAPNVLLLDEPTNDLDIQTLAILEEYLDEFPGVVLVVSHDRYFLDRTVDKIFAFEGNGDVRVHVGNYSEYAEWMAKNGVRPIQTNSVQEGNTAEPKAASGTKESGVREKLKFSYNEQREFEQIDGLIEAAEKKLADITLQMEQAFSDAARLQELLVLQRETETELERLMDRWAYLNELAERIAQQK</sequence>
<evidence type="ECO:0000256" key="4">
    <source>
        <dbReference type="SAM" id="MobiDB-lite"/>
    </source>
</evidence>
<keyword evidence="1" id="KW-0547">Nucleotide-binding</keyword>
<dbReference type="InterPro" id="IPR032781">
    <property type="entry name" value="ABC_tran_Xtn"/>
</dbReference>
<name>A0ABS4H6T4_9BACL</name>
<dbReference type="Gene3D" id="3.40.50.300">
    <property type="entry name" value="P-loop containing nucleotide triphosphate hydrolases"/>
    <property type="match status" value="2"/>
</dbReference>
<dbReference type="PROSITE" id="PS50893">
    <property type="entry name" value="ABC_TRANSPORTER_2"/>
    <property type="match status" value="2"/>
</dbReference>
<dbReference type="InterPro" id="IPR003439">
    <property type="entry name" value="ABC_transporter-like_ATP-bd"/>
</dbReference>
<evidence type="ECO:0000256" key="3">
    <source>
        <dbReference type="SAM" id="Coils"/>
    </source>
</evidence>
<dbReference type="Pfam" id="PF12848">
    <property type="entry name" value="ABC_tran_Xtn"/>
    <property type="match status" value="1"/>
</dbReference>
<dbReference type="InterPro" id="IPR003593">
    <property type="entry name" value="AAA+_ATPase"/>
</dbReference>
<keyword evidence="7" id="KW-1185">Reference proteome</keyword>
<dbReference type="PANTHER" id="PTHR42855">
    <property type="entry name" value="ABC TRANSPORTER ATP-BINDING SUBUNIT"/>
    <property type="match status" value="1"/>
</dbReference>
<dbReference type="RefSeq" id="WP_209850982.1">
    <property type="nucleotide sequence ID" value="NZ_CBCRVE010000004.1"/>
</dbReference>
<dbReference type="Pfam" id="PF16326">
    <property type="entry name" value="ABC_tran_CTD"/>
    <property type="match status" value="1"/>
</dbReference>
<accession>A0ABS4H6T4</accession>
<dbReference type="PROSITE" id="PS00211">
    <property type="entry name" value="ABC_TRANSPORTER_1"/>
    <property type="match status" value="1"/>
</dbReference>
<evidence type="ECO:0000259" key="5">
    <source>
        <dbReference type="PROSITE" id="PS50893"/>
    </source>
</evidence>
<keyword evidence="3" id="KW-0175">Coiled coil</keyword>
<dbReference type="SMART" id="SM00382">
    <property type="entry name" value="AAA"/>
    <property type="match status" value="2"/>
</dbReference>
<feature type="domain" description="ABC transporter" evidence="5">
    <location>
        <begin position="4"/>
        <end position="255"/>
    </location>
</feature>
<dbReference type="CDD" id="cd03221">
    <property type="entry name" value="ABCF_EF-3"/>
    <property type="match status" value="2"/>
</dbReference>
<evidence type="ECO:0000313" key="7">
    <source>
        <dbReference type="Proteomes" id="UP001519273"/>
    </source>
</evidence>
<dbReference type="SUPFAM" id="SSF52540">
    <property type="entry name" value="P-loop containing nucleoside triphosphate hydrolases"/>
    <property type="match status" value="2"/>
</dbReference>
<evidence type="ECO:0000256" key="2">
    <source>
        <dbReference type="ARBA" id="ARBA00022840"/>
    </source>
</evidence>
<keyword evidence="2 6" id="KW-0067">ATP-binding</keyword>
<dbReference type="EMBL" id="JAGGKP010000007">
    <property type="protein sequence ID" value="MBP1937765.1"/>
    <property type="molecule type" value="Genomic_DNA"/>
</dbReference>
<dbReference type="InterPro" id="IPR027417">
    <property type="entry name" value="P-loop_NTPase"/>
</dbReference>
<dbReference type="Proteomes" id="UP001519273">
    <property type="component" value="Unassembled WGS sequence"/>
</dbReference>
<gene>
    <name evidence="6" type="ORF">J2Z20_002680</name>
</gene>
<evidence type="ECO:0000313" key="6">
    <source>
        <dbReference type="EMBL" id="MBP1937765.1"/>
    </source>
</evidence>
<dbReference type="InterPro" id="IPR051309">
    <property type="entry name" value="ABCF_ATPase"/>
</dbReference>
<organism evidence="6 7">
    <name type="scientific">Paenibacillus sediminis</name>
    <dbReference type="NCBI Taxonomy" id="664909"/>
    <lineage>
        <taxon>Bacteria</taxon>
        <taxon>Bacillati</taxon>
        <taxon>Bacillota</taxon>
        <taxon>Bacilli</taxon>
        <taxon>Bacillales</taxon>
        <taxon>Paenibacillaceae</taxon>
        <taxon>Paenibacillus</taxon>
    </lineage>
</organism>
<reference evidence="6 7" key="1">
    <citation type="submission" date="2021-03" db="EMBL/GenBank/DDBJ databases">
        <title>Genomic Encyclopedia of Type Strains, Phase IV (KMG-IV): sequencing the most valuable type-strain genomes for metagenomic binning, comparative biology and taxonomic classification.</title>
        <authorList>
            <person name="Goeker M."/>
        </authorList>
    </citation>
    <scope>NUCLEOTIDE SEQUENCE [LARGE SCALE GENOMIC DNA]</scope>
    <source>
        <strain evidence="6 7">DSM 23491</strain>
    </source>
</reference>